<reference evidence="2 3" key="1">
    <citation type="submission" date="2019-11" db="EMBL/GenBank/DDBJ databases">
        <title>Comparative genomics of hydrocarbon-degrading Desulfosarcina strains.</title>
        <authorList>
            <person name="Watanabe M."/>
            <person name="Kojima H."/>
            <person name="Fukui M."/>
        </authorList>
    </citation>
    <scope>NUCLEOTIDE SEQUENCE [LARGE SCALE GENOMIC DNA]</scope>
    <source>
        <strain evidence="2 3">28bB2T</strain>
    </source>
</reference>
<dbReference type="EMBL" id="AP021876">
    <property type="protein sequence ID" value="BBO80270.1"/>
    <property type="molecule type" value="Genomic_DNA"/>
</dbReference>
<dbReference type="Proteomes" id="UP000425960">
    <property type="component" value="Chromosome"/>
</dbReference>
<organism evidence="2 3">
    <name type="scientific">Desulfosarcina ovata subsp. sediminis</name>
    <dbReference type="NCBI Taxonomy" id="885957"/>
    <lineage>
        <taxon>Bacteria</taxon>
        <taxon>Pseudomonadati</taxon>
        <taxon>Thermodesulfobacteriota</taxon>
        <taxon>Desulfobacteria</taxon>
        <taxon>Desulfobacterales</taxon>
        <taxon>Desulfosarcinaceae</taxon>
        <taxon>Desulfosarcina</taxon>
    </lineage>
</organism>
<dbReference type="SUPFAM" id="SSF53335">
    <property type="entry name" value="S-adenosyl-L-methionine-dependent methyltransferases"/>
    <property type="match status" value="1"/>
</dbReference>
<dbReference type="InterPro" id="IPR013216">
    <property type="entry name" value="Methyltransf_11"/>
</dbReference>
<dbReference type="KEGG" id="dov:DSCO28_08360"/>
<gene>
    <name evidence="2" type="ORF">DSCO28_08360</name>
</gene>
<evidence type="ECO:0000259" key="1">
    <source>
        <dbReference type="Pfam" id="PF08241"/>
    </source>
</evidence>
<sequence length="247" mass="27856">MKVFELIKKVKKIVNWRELRIMITFCPVCSCKRVMIKFDSNAIAVRCLSCRASAVYMSIVSILREVAPEISSLDAYELSSRGPLFRYLITKAKTVTSSEYCPDVASGGFKNGIQIQDVQNLSYADKSFDICTSTEVFEHVPDDTKGFSEILRVLRPNGIFVFTVPLQNAYKTIERTILTANGEIQHLLPPEYHDDPIGESGKILAFRTYGQDIIEKLLNAGFTKAEIVIPEKQIPWGFARQVVVAHR</sequence>
<dbReference type="Gene3D" id="3.40.50.150">
    <property type="entry name" value="Vaccinia Virus protein VP39"/>
    <property type="match status" value="1"/>
</dbReference>
<dbReference type="CDD" id="cd02440">
    <property type="entry name" value="AdoMet_MTases"/>
    <property type="match status" value="1"/>
</dbReference>
<dbReference type="Pfam" id="PF08241">
    <property type="entry name" value="Methyltransf_11"/>
    <property type="match status" value="1"/>
</dbReference>
<dbReference type="InterPro" id="IPR029063">
    <property type="entry name" value="SAM-dependent_MTases_sf"/>
</dbReference>
<proteinExistence type="predicted"/>
<dbReference type="GO" id="GO:0008757">
    <property type="term" value="F:S-adenosylmethionine-dependent methyltransferase activity"/>
    <property type="evidence" value="ECO:0007669"/>
    <property type="project" value="InterPro"/>
</dbReference>
<dbReference type="AlphaFoldDB" id="A0A5K7ZNP4"/>
<name>A0A5K7ZNP4_9BACT</name>
<dbReference type="RefSeq" id="WP_155321283.1">
    <property type="nucleotide sequence ID" value="NZ_AP021876.1"/>
</dbReference>
<evidence type="ECO:0000313" key="2">
    <source>
        <dbReference type="EMBL" id="BBO80270.1"/>
    </source>
</evidence>
<evidence type="ECO:0000313" key="3">
    <source>
        <dbReference type="Proteomes" id="UP000425960"/>
    </source>
</evidence>
<protein>
    <recommendedName>
        <fullName evidence="1">Methyltransferase type 11 domain-containing protein</fullName>
    </recommendedName>
</protein>
<feature type="domain" description="Methyltransferase type 11" evidence="1">
    <location>
        <begin position="87"/>
        <end position="162"/>
    </location>
</feature>
<accession>A0A5K7ZNP4</accession>